<dbReference type="Gene3D" id="1.10.30.10">
    <property type="entry name" value="High mobility group box domain"/>
    <property type="match status" value="1"/>
</dbReference>
<dbReference type="GO" id="GO:0003677">
    <property type="term" value="F:DNA binding"/>
    <property type="evidence" value="ECO:0007669"/>
    <property type="project" value="UniProtKB-UniRule"/>
</dbReference>
<dbReference type="PROSITE" id="PS50118">
    <property type="entry name" value="HMG_BOX_2"/>
    <property type="match status" value="1"/>
</dbReference>
<dbReference type="Pfam" id="PF00505">
    <property type="entry name" value="HMG_box"/>
    <property type="match status" value="1"/>
</dbReference>
<feature type="DNA-binding region" description="HMG box" evidence="1">
    <location>
        <begin position="1"/>
        <end position="45"/>
    </location>
</feature>
<protein>
    <recommendedName>
        <fullName evidence="2">HMG box domain-containing protein</fullName>
    </recommendedName>
</protein>
<proteinExistence type="predicted"/>
<dbReference type="InterPro" id="IPR009071">
    <property type="entry name" value="HMG_box_dom"/>
</dbReference>
<dbReference type="OrthoDB" id="6247875at2759"/>
<evidence type="ECO:0000313" key="3">
    <source>
        <dbReference type="EMBL" id="OCH92694.1"/>
    </source>
</evidence>
<name>A0A8E2DND2_9APHY</name>
<gene>
    <name evidence="3" type="ORF">OBBRIDRAFT_705231</name>
</gene>
<feature type="domain" description="HMG box" evidence="2">
    <location>
        <begin position="1"/>
        <end position="45"/>
    </location>
</feature>
<organism evidence="3 4">
    <name type="scientific">Obba rivulosa</name>
    <dbReference type="NCBI Taxonomy" id="1052685"/>
    <lineage>
        <taxon>Eukaryota</taxon>
        <taxon>Fungi</taxon>
        <taxon>Dikarya</taxon>
        <taxon>Basidiomycota</taxon>
        <taxon>Agaricomycotina</taxon>
        <taxon>Agaricomycetes</taxon>
        <taxon>Polyporales</taxon>
        <taxon>Gelatoporiaceae</taxon>
        <taxon>Obba</taxon>
    </lineage>
</organism>
<dbReference type="Proteomes" id="UP000250043">
    <property type="component" value="Unassembled WGS sequence"/>
</dbReference>
<accession>A0A8E2DND2</accession>
<keyword evidence="1" id="KW-0539">Nucleus</keyword>
<dbReference type="SUPFAM" id="SSF47095">
    <property type="entry name" value="HMG-box"/>
    <property type="match status" value="1"/>
</dbReference>
<feature type="non-terminal residue" evidence="3">
    <location>
        <position position="59"/>
    </location>
</feature>
<feature type="non-terminal residue" evidence="3">
    <location>
        <position position="1"/>
    </location>
</feature>
<dbReference type="GO" id="GO:0005634">
    <property type="term" value="C:nucleus"/>
    <property type="evidence" value="ECO:0007669"/>
    <property type="project" value="UniProtKB-UniRule"/>
</dbReference>
<evidence type="ECO:0000313" key="4">
    <source>
        <dbReference type="Proteomes" id="UP000250043"/>
    </source>
</evidence>
<keyword evidence="4" id="KW-1185">Reference proteome</keyword>
<evidence type="ECO:0000259" key="2">
    <source>
        <dbReference type="PROSITE" id="PS50118"/>
    </source>
</evidence>
<dbReference type="InterPro" id="IPR036910">
    <property type="entry name" value="HMG_box_dom_sf"/>
</dbReference>
<dbReference type="AlphaFoldDB" id="A0A8E2DND2"/>
<reference evidence="3 4" key="1">
    <citation type="submission" date="2016-07" db="EMBL/GenBank/DDBJ databases">
        <title>Draft genome of the white-rot fungus Obba rivulosa 3A-2.</title>
        <authorList>
            <consortium name="DOE Joint Genome Institute"/>
            <person name="Miettinen O."/>
            <person name="Riley R."/>
            <person name="Acob R."/>
            <person name="Barry K."/>
            <person name="Cullen D."/>
            <person name="De Vries R."/>
            <person name="Hainaut M."/>
            <person name="Hatakka A."/>
            <person name="Henrissat B."/>
            <person name="Hilden K."/>
            <person name="Kuo R."/>
            <person name="Labutti K."/>
            <person name="Lipzen A."/>
            <person name="Makela M.R."/>
            <person name="Sandor L."/>
            <person name="Spatafora J.W."/>
            <person name="Grigoriev I.V."/>
            <person name="Hibbett D.S."/>
        </authorList>
    </citation>
    <scope>NUCLEOTIDE SEQUENCE [LARGE SCALE GENOMIC DNA]</scope>
    <source>
        <strain evidence="3 4">3A-2</strain>
    </source>
</reference>
<sequence>KQDEREISRMAGQIWQTMTKDQRTVYHVLQDILKERHAKEFPEYKYSPVHNKCALTKSK</sequence>
<evidence type="ECO:0000256" key="1">
    <source>
        <dbReference type="PROSITE-ProRule" id="PRU00267"/>
    </source>
</evidence>
<keyword evidence="1" id="KW-0238">DNA-binding</keyword>
<dbReference type="EMBL" id="KV722365">
    <property type="protein sequence ID" value="OCH92694.1"/>
    <property type="molecule type" value="Genomic_DNA"/>
</dbReference>